<organism evidence="2 3">
    <name type="scientific">Cladobotryum mycophilum</name>
    <dbReference type="NCBI Taxonomy" id="491253"/>
    <lineage>
        <taxon>Eukaryota</taxon>
        <taxon>Fungi</taxon>
        <taxon>Dikarya</taxon>
        <taxon>Ascomycota</taxon>
        <taxon>Pezizomycotina</taxon>
        <taxon>Sordariomycetes</taxon>
        <taxon>Hypocreomycetidae</taxon>
        <taxon>Hypocreales</taxon>
        <taxon>Hypocreaceae</taxon>
        <taxon>Cladobotryum</taxon>
    </lineage>
</organism>
<dbReference type="InterPro" id="IPR036444">
    <property type="entry name" value="PLipase_A2_dom_sf"/>
</dbReference>
<dbReference type="PANTHER" id="PTHR40787">
    <property type="entry name" value="SECRETED PROTEIN"/>
    <property type="match status" value="1"/>
</dbReference>
<keyword evidence="1" id="KW-0732">Signal</keyword>
<name>A0ABR0SCE8_9HYPO</name>
<gene>
    <name evidence="2" type="ORF">PT974_07899</name>
</gene>
<evidence type="ECO:0000256" key="1">
    <source>
        <dbReference type="SAM" id="SignalP"/>
    </source>
</evidence>
<dbReference type="SUPFAM" id="SSF48619">
    <property type="entry name" value="Phospholipase A2, PLA2"/>
    <property type="match status" value="1"/>
</dbReference>
<dbReference type="Gene3D" id="1.20.90.10">
    <property type="entry name" value="Phospholipase A2 domain"/>
    <property type="match status" value="1"/>
</dbReference>
<keyword evidence="3" id="KW-1185">Reference proteome</keyword>
<dbReference type="Proteomes" id="UP001338125">
    <property type="component" value="Unassembled WGS sequence"/>
</dbReference>
<dbReference type="EMBL" id="JAVFKD010000014">
    <property type="protein sequence ID" value="KAK5989644.1"/>
    <property type="molecule type" value="Genomic_DNA"/>
</dbReference>
<sequence>MKFSNTLLVAFAPAALALPTISDIAGIISKRQDIVAITDQLLFGMSLPAFLKRRTAQDPPVLDWTSDGCTDSPDNPFGFPYVPACYRHDFGYQNFRKQTRFTQSGKLKIDNNFKTDLYYQCDSAEVHATSSCKALADVYYAAVRAFGGKDATPDPQPSKSLVEEDLVKEYEEKVAIYNEEVKKAQAKGELPILENAN</sequence>
<comment type="caution">
    <text evidence="2">The sequence shown here is derived from an EMBL/GenBank/DDBJ whole genome shotgun (WGS) entry which is preliminary data.</text>
</comment>
<reference evidence="2 3" key="1">
    <citation type="submission" date="2024-01" db="EMBL/GenBank/DDBJ databases">
        <title>Complete genome of Cladobotryum mycophilum ATHUM6906.</title>
        <authorList>
            <person name="Christinaki A.C."/>
            <person name="Myridakis A.I."/>
            <person name="Kouvelis V.N."/>
        </authorList>
    </citation>
    <scope>NUCLEOTIDE SEQUENCE [LARGE SCALE GENOMIC DNA]</scope>
    <source>
        <strain evidence="2 3">ATHUM6906</strain>
    </source>
</reference>
<proteinExistence type="predicted"/>
<accession>A0ABR0SCE8</accession>
<protein>
    <submittedName>
        <fullName evidence="2">Secretory phospholipase A2</fullName>
    </submittedName>
</protein>
<dbReference type="Pfam" id="PF09056">
    <property type="entry name" value="Phospholip_A2_3"/>
    <property type="match status" value="1"/>
</dbReference>
<dbReference type="PANTHER" id="PTHR40787:SF3">
    <property type="entry name" value="PROTEIN TRANSPORT PROTEIN SEC39"/>
    <property type="match status" value="1"/>
</dbReference>
<evidence type="ECO:0000313" key="2">
    <source>
        <dbReference type="EMBL" id="KAK5989644.1"/>
    </source>
</evidence>
<dbReference type="InterPro" id="IPR015141">
    <property type="entry name" value="PLipase_A2_prok/fun"/>
</dbReference>
<evidence type="ECO:0000313" key="3">
    <source>
        <dbReference type="Proteomes" id="UP001338125"/>
    </source>
</evidence>
<feature type="signal peptide" evidence="1">
    <location>
        <begin position="1"/>
        <end position="17"/>
    </location>
</feature>
<feature type="chain" id="PRO_5045515699" evidence="1">
    <location>
        <begin position="18"/>
        <end position="197"/>
    </location>
</feature>